<dbReference type="InterPro" id="IPR003594">
    <property type="entry name" value="HATPase_dom"/>
</dbReference>
<dbReference type="InterPro" id="IPR050267">
    <property type="entry name" value="Anti-sigma-factor_SerPK"/>
</dbReference>
<keyword evidence="4" id="KW-1185">Reference proteome</keyword>
<reference evidence="3" key="1">
    <citation type="submission" date="2020-11" db="EMBL/GenBank/DDBJ databases">
        <title>Sequencing the genomes of 1000 actinobacteria strains.</title>
        <authorList>
            <person name="Klenk H.-P."/>
        </authorList>
    </citation>
    <scope>NUCLEOTIDE SEQUENCE</scope>
    <source>
        <strain evidence="3">DSM 43175</strain>
    </source>
</reference>
<dbReference type="PANTHER" id="PTHR35526:SF3">
    <property type="entry name" value="ANTI-SIGMA-F FACTOR RSBW"/>
    <property type="match status" value="1"/>
</dbReference>
<dbReference type="InterPro" id="IPR036890">
    <property type="entry name" value="HATPase_C_sf"/>
</dbReference>
<dbReference type="AlphaFoldDB" id="A0A931DLS3"/>
<dbReference type="RefSeq" id="WP_197013388.1">
    <property type="nucleotide sequence ID" value="NZ_BAABES010000001.1"/>
</dbReference>
<keyword evidence="1" id="KW-0723">Serine/threonine-protein kinase</keyword>
<feature type="domain" description="Histidine kinase/HSP90-like ATPase" evidence="2">
    <location>
        <begin position="19"/>
        <end position="128"/>
    </location>
</feature>
<evidence type="ECO:0000313" key="4">
    <source>
        <dbReference type="Proteomes" id="UP000614047"/>
    </source>
</evidence>
<comment type="caution">
    <text evidence="3">The sequence shown here is derived from an EMBL/GenBank/DDBJ whole genome shotgun (WGS) entry which is preliminary data.</text>
</comment>
<keyword evidence="1" id="KW-0808">Transferase</keyword>
<evidence type="ECO:0000256" key="1">
    <source>
        <dbReference type="ARBA" id="ARBA00022527"/>
    </source>
</evidence>
<dbReference type="GO" id="GO:0004674">
    <property type="term" value="F:protein serine/threonine kinase activity"/>
    <property type="evidence" value="ECO:0007669"/>
    <property type="project" value="UniProtKB-KW"/>
</dbReference>
<protein>
    <submittedName>
        <fullName evidence="3">Anti-sigma regulatory factor (Ser/Thr protein kinase)</fullName>
    </submittedName>
</protein>
<dbReference type="SUPFAM" id="SSF55874">
    <property type="entry name" value="ATPase domain of HSP90 chaperone/DNA topoisomerase II/histidine kinase"/>
    <property type="match status" value="1"/>
</dbReference>
<accession>A0A931DLS3</accession>
<evidence type="ECO:0000259" key="2">
    <source>
        <dbReference type="Pfam" id="PF13581"/>
    </source>
</evidence>
<organism evidence="3 4">
    <name type="scientific">Actinomadura viridis</name>
    <dbReference type="NCBI Taxonomy" id="58110"/>
    <lineage>
        <taxon>Bacteria</taxon>
        <taxon>Bacillati</taxon>
        <taxon>Actinomycetota</taxon>
        <taxon>Actinomycetes</taxon>
        <taxon>Streptosporangiales</taxon>
        <taxon>Thermomonosporaceae</taxon>
        <taxon>Actinomadura</taxon>
    </lineage>
</organism>
<keyword evidence="1" id="KW-0418">Kinase</keyword>
<dbReference type="Proteomes" id="UP000614047">
    <property type="component" value="Unassembled WGS sequence"/>
</dbReference>
<gene>
    <name evidence="3" type="ORF">IW256_005127</name>
</gene>
<sequence>MSHDIRRSSMSEPSTIVLKACPEAVKQAREFIAMVFGAWGLDDEIARTIVSELTTNAIRHGSEGDDLVIVRAYLLDGRPVVETWDRSASMPVTRVPGLDSESGRGLLLVEALARRWGCRPLTDGGKVVFAELEARTK</sequence>
<dbReference type="Pfam" id="PF13581">
    <property type="entry name" value="HATPase_c_2"/>
    <property type="match status" value="1"/>
</dbReference>
<proteinExistence type="predicted"/>
<dbReference type="CDD" id="cd16936">
    <property type="entry name" value="HATPase_RsbW-like"/>
    <property type="match status" value="1"/>
</dbReference>
<dbReference type="Gene3D" id="3.30.565.10">
    <property type="entry name" value="Histidine kinase-like ATPase, C-terminal domain"/>
    <property type="match status" value="1"/>
</dbReference>
<name>A0A931DLS3_9ACTN</name>
<evidence type="ECO:0000313" key="3">
    <source>
        <dbReference type="EMBL" id="MBG6091014.1"/>
    </source>
</evidence>
<dbReference type="EMBL" id="JADOUA010000001">
    <property type="protein sequence ID" value="MBG6091014.1"/>
    <property type="molecule type" value="Genomic_DNA"/>
</dbReference>
<dbReference type="PANTHER" id="PTHR35526">
    <property type="entry name" value="ANTI-SIGMA-F FACTOR RSBW-RELATED"/>
    <property type="match status" value="1"/>
</dbReference>